<dbReference type="PROSITE" id="PS51257">
    <property type="entry name" value="PROKAR_LIPOPROTEIN"/>
    <property type="match status" value="1"/>
</dbReference>
<proteinExistence type="predicted"/>
<dbReference type="RefSeq" id="WP_034023583.1">
    <property type="nucleotide sequence ID" value="NZ_JAOCDG010000003.1"/>
</dbReference>
<dbReference type="Proteomes" id="UP001161139">
    <property type="component" value="Unassembled WGS sequence"/>
</dbReference>
<evidence type="ECO:0000256" key="2">
    <source>
        <dbReference type="SAM" id="SignalP"/>
    </source>
</evidence>
<gene>
    <name evidence="3" type="ORF">N5D09_02630</name>
</gene>
<feature type="chain" id="PRO_5044785567" evidence="2">
    <location>
        <begin position="24"/>
        <end position="162"/>
    </location>
</feature>
<evidence type="ECO:0000313" key="4">
    <source>
        <dbReference type="Proteomes" id="UP001161139"/>
    </source>
</evidence>
<comment type="caution">
    <text evidence="3">The sequence shown here is derived from an EMBL/GenBank/DDBJ whole genome shotgun (WGS) entry which is preliminary data.</text>
</comment>
<evidence type="ECO:0000256" key="1">
    <source>
        <dbReference type="SAM" id="Coils"/>
    </source>
</evidence>
<feature type="coiled-coil region" evidence="1">
    <location>
        <begin position="32"/>
        <end position="69"/>
    </location>
</feature>
<evidence type="ECO:0000313" key="3">
    <source>
        <dbReference type="EMBL" id="MDH0686981.1"/>
    </source>
</evidence>
<dbReference type="AlphaFoldDB" id="A0ABD4XWA9"/>
<keyword evidence="1" id="KW-0175">Coiled coil</keyword>
<accession>A0ABD4XWA9</accession>
<organism evidence="3 4">
    <name type="scientific">Stutzerimonas stutzeri</name>
    <name type="common">Pseudomonas stutzeri</name>
    <dbReference type="NCBI Taxonomy" id="316"/>
    <lineage>
        <taxon>Bacteria</taxon>
        <taxon>Pseudomonadati</taxon>
        <taxon>Pseudomonadota</taxon>
        <taxon>Gammaproteobacteria</taxon>
        <taxon>Pseudomonadales</taxon>
        <taxon>Pseudomonadaceae</taxon>
        <taxon>Stutzerimonas</taxon>
    </lineage>
</organism>
<keyword evidence="2" id="KW-0732">Signal</keyword>
<name>A0ABD4XWA9_STUST</name>
<keyword evidence="3" id="KW-0449">Lipoprotein</keyword>
<feature type="signal peptide" evidence="2">
    <location>
        <begin position="1"/>
        <end position="23"/>
    </location>
</feature>
<dbReference type="InterPro" id="IPR038140">
    <property type="entry name" value="DotD_sf"/>
</dbReference>
<reference evidence="3" key="1">
    <citation type="submission" date="2022-09" db="EMBL/GenBank/DDBJ databases">
        <title>Intensive care unit water sources are persistently colonized with multi-drug resistant bacteria and are the site of extensive horizontal gene transfer of antibiotic resistance genes.</title>
        <authorList>
            <person name="Diorio-Toth L."/>
        </authorList>
    </citation>
    <scope>NUCLEOTIDE SEQUENCE</scope>
    <source>
        <strain evidence="3">GD03864</strain>
    </source>
</reference>
<dbReference type="EMBL" id="JAOCDG010000003">
    <property type="protein sequence ID" value="MDH0686981.1"/>
    <property type="molecule type" value="Genomic_DNA"/>
</dbReference>
<protein>
    <submittedName>
        <fullName evidence="3">DotD/TraH family lipoprotein</fullName>
    </submittedName>
</protein>
<dbReference type="Gene3D" id="3.55.50.60">
    <property type="entry name" value="DotD protein"/>
    <property type="match status" value="1"/>
</dbReference>
<sequence>MKNTFTLALALALAGCATPPPPAENLNNDPSVGRLAAAAELAQRDLERLSRAENALAEQKRTALDRQREATARAAVVPGFDRVTNEVFTLPYPKAIERIAVLAGYKFVPAVTLPSNPAMVNIEGKGRTLKEVMGQVMDQVPSDMRVHVYAATKTVVLAARQP</sequence>